<protein>
    <recommendedName>
        <fullName evidence="3">thioredoxin-dependent peroxiredoxin</fullName>
        <ecNumber evidence="3">1.11.1.24</ecNumber>
    </recommendedName>
    <alternativeName>
        <fullName evidence="9">Thioredoxin peroxidase</fullName>
    </alternativeName>
    <alternativeName>
        <fullName evidence="11">Thioredoxin-dependent peroxiredoxin Bcp</fullName>
    </alternativeName>
</protein>
<comment type="subunit">
    <text evidence="2">Monomer.</text>
</comment>
<sequence>MPIKEGDPAPAFTLPATGGTPISLDALKGRKVALYFYPKDDTSGCTKEAQEFSALRAEFDAAGTEIVGVSADGVSSHERFKEKYGLALTLASDEDKAMLESYGVWVEKSMYGRKYMGIERTTILIGPDGRIARIWSKVKVPGHAREVLEAAKGL</sequence>
<evidence type="ECO:0000256" key="12">
    <source>
        <dbReference type="ARBA" id="ARBA00049091"/>
    </source>
</evidence>
<gene>
    <name evidence="15" type="ORF">F0L46_19865</name>
</gene>
<dbReference type="Gene3D" id="3.40.30.10">
    <property type="entry name" value="Glutaredoxin"/>
    <property type="match status" value="1"/>
</dbReference>
<name>A0A5B2VAQ1_9HYPH</name>
<evidence type="ECO:0000256" key="5">
    <source>
        <dbReference type="ARBA" id="ARBA00022862"/>
    </source>
</evidence>
<feature type="domain" description="Thioredoxin" evidence="14">
    <location>
        <begin position="3"/>
        <end position="154"/>
    </location>
</feature>
<evidence type="ECO:0000256" key="8">
    <source>
        <dbReference type="ARBA" id="ARBA00023284"/>
    </source>
</evidence>
<evidence type="ECO:0000256" key="7">
    <source>
        <dbReference type="ARBA" id="ARBA00023157"/>
    </source>
</evidence>
<dbReference type="EC" id="1.11.1.24" evidence="3"/>
<dbReference type="EMBL" id="VUOA01000036">
    <property type="protein sequence ID" value="KAA2235277.1"/>
    <property type="molecule type" value="Genomic_DNA"/>
</dbReference>
<evidence type="ECO:0000256" key="9">
    <source>
        <dbReference type="ARBA" id="ARBA00032824"/>
    </source>
</evidence>
<evidence type="ECO:0000313" key="16">
    <source>
        <dbReference type="Proteomes" id="UP000323142"/>
    </source>
</evidence>
<dbReference type="GO" id="GO:0005737">
    <property type="term" value="C:cytoplasm"/>
    <property type="evidence" value="ECO:0007669"/>
    <property type="project" value="TreeGrafter"/>
</dbReference>
<evidence type="ECO:0000313" key="15">
    <source>
        <dbReference type="EMBL" id="KAA2235277.1"/>
    </source>
</evidence>
<reference evidence="15 16" key="1">
    <citation type="submission" date="2019-09" db="EMBL/GenBank/DDBJ databases">
        <title>Salinarimonas rosea gen. nov., sp. nov., a new member of the a-2 subgroup of the Proteobacteria.</title>
        <authorList>
            <person name="Liu J."/>
        </authorList>
    </citation>
    <scope>NUCLEOTIDE SEQUENCE [LARGE SCALE GENOMIC DNA]</scope>
    <source>
        <strain evidence="15 16">BN140002</strain>
    </source>
</reference>
<comment type="similarity">
    <text evidence="10">Belongs to the peroxiredoxin family. BCP/PrxQ subfamily.</text>
</comment>
<dbReference type="InterPro" id="IPR013766">
    <property type="entry name" value="Thioredoxin_domain"/>
</dbReference>
<dbReference type="InterPro" id="IPR024706">
    <property type="entry name" value="Peroxiredoxin_AhpC-typ"/>
</dbReference>
<dbReference type="Proteomes" id="UP000323142">
    <property type="component" value="Unassembled WGS sequence"/>
</dbReference>
<evidence type="ECO:0000259" key="14">
    <source>
        <dbReference type="PROSITE" id="PS51352"/>
    </source>
</evidence>
<keyword evidence="16" id="KW-1185">Reference proteome</keyword>
<dbReference type="RefSeq" id="WP_149820808.1">
    <property type="nucleotide sequence ID" value="NZ_VUOA01000036.1"/>
</dbReference>
<dbReference type="FunFam" id="3.40.30.10:FF:000007">
    <property type="entry name" value="Thioredoxin-dependent thiol peroxidase"/>
    <property type="match status" value="1"/>
</dbReference>
<keyword evidence="5" id="KW-0049">Antioxidant</keyword>
<dbReference type="PIRSF" id="PIRSF000239">
    <property type="entry name" value="AHPC"/>
    <property type="match status" value="1"/>
</dbReference>
<evidence type="ECO:0000256" key="6">
    <source>
        <dbReference type="ARBA" id="ARBA00023002"/>
    </source>
</evidence>
<dbReference type="Pfam" id="PF00578">
    <property type="entry name" value="AhpC-TSA"/>
    <property type="match status" value="1"/>
</dbReference>
<organism evidence="15 16">
    <name type="scientific">Salinarimonas soli</name>
    <dbReference type="NCBI Taxonomy" id="1638099"/>
    <lineage>
        <taxon>Bacteria</taxon>
        <taxon>Pseudomonadati</taxon>
        <taxon>Pseudomonadota</taxon>
        <taxon>Alphaproteobacteria</taxon>
        <taxon>Hyphomicrobiales</taxon>
        <taxon>Salinarimonadaceae</taxon>
        <taxon>Salinarimonas</taxon>
    </lineage>
</organism>
<dbReference type="GO" id="GO:0045454">
    <property type="term" value="P:cell redox homeostasis"/>
    <property type="evidence" value="ECO:0007669"/>
    <property type="project" value="TreeGrafter"/>
</dbReference>
<feature type="active site" description="Cysteine sulfenic acid (-SOH) intermediate; for peroxidase activity" evidence="13">
    <location>
        <position position="45"/>
    </location>
</feature>
<keyword evidence="7" id="KW-1015">Disulfide bond</keyword>
<dbReference type="CDD" id="cd03017">
    <property type="entry name" value="PRX_BCP"/>
    <property type="match status" value="1"/>
</dbReference>
<evidence type="ECO:0000256" key="13">
    <source>
        <dbReference type="PIRSR" id="PIRSR000239-1"/>
    </source>
</evidence>
<evidence type="ECO:0000256" key="4">
    <source>
        <dbReference type="ARBA" id="ARBA00022559"/>
    </source>
</evidence>
<dbReference type="PROSITE" id="PS51352">
    <property type="entry name" value="THIOREDOXIN_2"/>
    <property type="match status" value="1"/>
</dbReference>
<dbReference type="PANTHER" id="PTHR42801:SF4">
    <property type="entry name" value="AHPC_TSA FAMILY PROTEIN"/>
    <property type="match status" value="1"/>
</dbReference>
<dbReference type="InterPro" id="IPR036249">
    <property type="entry name" value="Thioredoxin-like_sf"/>
</dbReference>
<keyword evidence="8" id="KW-0676">Redox-active center</keyword>
<evidence type="ECO:0000256" key="11">
    <source>
        <dbReference type="ARBA" id="ARBA00042639"/>
    </source>
</evidence>
<dbReference type="InterPro" id="IPR050924">
    <property type="entry name" value="Peroxiredoxin_BCP/PrxQ"/>
</dbReference>
<evidence type="ECO:0000256" key="10">
    <source>
        <dbReference type="ARBA" id="ARBA00038489"/>
    </source>
</evidence>
<proteinExistence type="inferred from homology"/>
<accession>A0A5B2VAQ1</accession>
<comment type="function">
    <text evidence="1">Thiol-specific peroxidase that catalyzes the reduction of hydrogen peroxide and organic hydroperoxides to water and alcohols, respectively. Plays a role in cell protection against oxidative stress by detoxifying peroxides and as sensor of hydrogen peroxide-mediated signaling events.</text>
</comment>
<dbReference type="OrthoDB" id="9812811at2"/>
<dbReference type="GO" id="GO:0034599">
    <property type="term" value="P:cellular response to oxidative stress"/>
    <property type="evidence" value="ECO:0007669"/>
    <property type="project" value="TreeGrafter"/>
</dbReference>
<dbReference type="SUPFAM" id="SSF52833">
    <property type="entry name" value="Thioredoxin-like"/>
    <property type="match status" value="1"/>
</dbReference>
<evidence type="ECO:0000256" key="1">
    <source>
        <dbReference type="ARBA" id="ARBA00003330"/>
    </source>
</evidence>
<dbReference type="InterPro" id="IPR000866">
    <property type="entry name" value="AhpC/TSA"/>
</dbReference>
<keyword evidence="6" id="KW-0560">Oxidoreductase</keyword>
<dbReference type="AlphaFoldDB" id="A0A5B2VAQ1"/>
<reference evidence="15 16" key="2">
    <citation type="submission" date="2019-09" db="EMBL/GenBank/DDBJ databases">
        <authorList>
            <person name="Jin C."/>
        </authorList>
    </citation>
    <scope>NUCLEOTIDE SEQUENCE [LARGE SCALE GENOMIC DNA]</scope>
    <source>
        <strain evidence="15 16">BN140002</strain>
    </source>
</reference>
<evidence type="ECO:0000256" key="2">
    <source>
        <dbReference type="ARBA" id="ARBA00011245"/>
    </source>
</evidence>
<comment type="caution">
    <text evidence="15">The sequence shown here is derived from an EMBL/GenBank/DDBJ whole genome shotgun (WGS) entry which is preliminary data.</text>
</comment>
<dbReference type="GO" id="GO:0008379">
    <property type="term" value="F:thioredoxin peroxidase activity"/>
    <property type="evidence" value="ECO:0007669"/>
    <property type="project" value="TreeGrafter"/>
</dbReference>
<dbReference type="PANTHER" id="PTHR42801">
    <property type="entry name" value="THIOREDOXIN-DEPENDENT PEROXIDE REDUCTASE"/>
    <property type="match status" value="1"/>
</dbReference>
<evidence type="ECO:0000256" key="3">
    <source>
        <dbReference type="ARBA" id="ARBA00013017"/>
    </source>
</evidence>
<keyword evidence="4" id="KW-0575">Peroxidase</keyword>
<comment type="catalytic activity">
    <reaction evidence="12">
        <text>a hydroperoxide + [thioredoxin]-dithiol = an alcohol + [thioredoxin]-disulfide + H2O</text>
        <dbReference type="Rhea" id="RHEA:62620"/>
        <dbReference type="Rhea" id="RHEA-COMP:10698"/>
        <dbReference type="Rhea" id="RHEA-COMP:10700"/>
        <dbReference type="ChEBI" id="CHEBI:15377"/>
        <dbReference type="ChEBI" id="CHEBI:29950"/>
        <dbReference type="ChEBI" id="CHEBI:30879"/>
        <dbReference type="ChEBI" id="CHEBI:35924"/>
        <dbReference type="ChEBI" id="CHEBI:50058"/>
        <dbReference type="EC" id="1.11.1.24"/>
    </reaction>
</comment>